<dbReference type="InterPro" id="IPR050624">
    <property type="entry name" value="HTH-type_Tx_Regulator"/>
</dbReference>
<evidence type="ECO:0000259" key="6">
    <source>
        <dbReference type="PROSITE" id="PS50977"/>
    </source>
</evidence>
<feature type="DNA-binding region" description="H-T-H motif" evidence="5">
    <location>
        <begin position="24"/>
        <end position="43"/>
    </location>
</feature>
<keyword evidence="3 5" id="KW-0238">DNA-binding</keyword>
<keyword evidence="1" id="KW-0678">Repressor</keyword>
<sequence length="182" mass="20782">MLTRDQWIAAGFDALDQEGYLGVSAERLARRLNVTRGSFYHHFRSKEDFVRTLLVQWESDYTDRMLAYAAEGRTLDDVLARYLVVAADKRPQREIEIRAWARQDPLVAEYQERVDRTRLSFAISVCSARIDNPVDAELIARFAHLCLIGGQQSGHRNQPSDFSRLARTALTLLGSSLRPSQL</sequence>
<evidence type="ECO:0000256" key="1">
    <source>
        <dbReference type="ARBA" id="ARBA00022491"/>
    </source>
</evidence>
<reference evidence="7 8" key="1">
    <citation type="submission" date="2016-07" db="EMBL/GenBank/DDBJ databases">
        <title>Genome analysis of Burkholderia fungorum ES3-20.</title>
        <authorList>
            <person name="Xu D."/>
            <person name="Yao R."/>
            <person name="Zheng S."/>
        </authorList>
    </citation>
    <scope>NUCLEOTIDE SEQUENCE [LARGE SCALE GENOMIC DNA]</scope>
    <source>
        <strain evidence="7 8">ES3-20</strain>
    </source>
</reference>
<evidence type="ECO:0000256" key="3">
    <source>
        <dbReference type="ARBA" id="ARBA00023125"/>
    </source>
</evidence>
<evidence type="ECO:0000313" key="8">
    <source>
        <dbReference type="Proteomes" id="UP000283709"/>
    </source>
</evidence>
<dbReference type="PANTHER" id="PTHR43479">
    <property type="entry name" value="ACREF/ENVCD OPERON REPRESSOR-RELATED"/>
    <property type="match status" value="1"/>
</dbReference>
<dbReference type="RefSeq" id="WP_120349050.1">
    <property type="nucleotide sequence ID" value="NZ_MCAS01000068.1"/>
</dbReference>
<dbReference type="InterPro" id="IPR023772">
    <property type="entry name" value="DNA-bd_HTH_TetR-type_CS"/>
</dbReference>
<dbReference type="Proteomes" id="UP000283709">
    <property type="component" value="Unassembled WGS sequence"/>
</dbReference>
<dbReference type="OrthoDB" id="9798857at2"/>
<protein>
    <submittedName>
        <fullName evidence="7">TetR family transcriptional regulator</fullName>
    </submittedName>
</protein>
<feature type="domain" description="HTH tetR-type" evidence="6">
    <location>
        <begin position="1"/>
        <end position="61"/>
    </location>
</feature>
<dbReference type="SUPFAM" id="SSF46689">
    <property type="entry name" value="Homeodomain-like"/>
    <property type="match status" value="1"/>
</dbReference>
<proteinExistence type="predicted"/>
<dbReference type="Pfam" id="PF00440">
    <property type="entry name" value="TetR_N"/>
    <property type="match status" value="1"/>
</dbReference>
<keyword evidence="4" id="KW-0804">Transcription</keyword>
<dbReference type="AlphaFoldDB" id="A0A3R7E1N1"/>
<gene>
    <name evidence="7" type="ORF">BCY88_12685</name>
</gene>
<accession>A0A3R7E1N1</accession>
<dbReference type="PROSITE" id="PS50977">
    <property type="entry name" value="HTH_TETR_2"/>
    <property type="match status" value="1"/>
</dbReference>
<dbReference type="InterPro" id="IPR001647">
    <property type="entry name" value="HTH_TetR"/>
</dbReference>
<comment type="caution">
    <text evidence="7">The sequence shown here is derived from an EMBL/GenBank/DDBJ whole genome shotgun (WGS) entry which is preliminary data.</text>
</comment>
<evidence type="ECO:0000256" key="5">
    <source>
        <dbReference type="PROSITE-ProRule" id="PRU00335"/>
    </source>
</evidence>
<evidence type="ECO:0000313" key="7">
    <source>
        <dbReference type="EMBL" id="RKF30518.1"/>
    </source>
</evidence>
<name>A0A3R7E1N1_9BURK</name>
<dbReference type="Gene3D" id="1.10.357.10">
    <property type="entry name" value="Tetracycline Repressor, domain 2"/>
    <property type="match status" value="1"/>
</dbReference>
<dbReference type="GO" id="GO:0003677">
    <property type="term" value="F:DNA binding"/>
    <property type="evidence" value="ECO:0007669"/>
    <property type="project" value="UniProtKB-UniRule"/>
</dbReference>
<dbReference type="PANTHER" id="PTHR43479:SF11">
    <property type="entry name" value="ACREF_ENVCD OPERON REPRESSOR-RELATED"/>
    <property type="match status" value="1"/>
</dbReference>
<evidence type="ECO:0000256" key="4">
    <source>
        <dbReference type="ARBA" id="ARBA00023163"/>
    </source>
</evidence>
<evidence type="ECO:0000256" key="2">
    <source>
        <dbReference type="ARBA" id="ARBA00023015"/>
    </source>
</evidence>
<organism evidence="7 8">
    <name type="scientific">Paraburkholderia fungorum</name>
    <dbReference type="NCBI Taxonomy" id="134537"/>
    <lineage>
        <taxon>Bacteria</taxon>
        <taxon>Pseudomonadati</taxon>
        <taxon>Pseudomonadota</taxon>
        <taxon>Betaproteobacteria</taxon>
        <taxon>Burkholderiales</taxon>
        <taxon>Burkholderiaceae</taxon>
        <taxon>Paraburkholderia</taxon>
    </lineage>
</organism>
<dbReference type="PRINTS" id="PR00455">
    <property type="entry name" value="HTHTETR"/>
</dbReference>
<dbReference type="InterPro" id="IPR009057">
    <property type="entry name" value="Homeodomain-like_sf"/>
</dbReference>
<dbReference type="PROSITE" id="PS01081">
    <property type="entry name" value="HTH_TETR_1"/>
    <property type="match status" value="1"/>
</dbReference>
<dbReference type="EMBL" id="MCAS01000068">
    <property type="protein sequence ID" value="RKF30518.1"/>
    <property type="molecule type" value="Genomic_DNA"/>
</dbReference>
<keyword evidence="2" id="KW-0805">Transcription regulation</keyword>